<evidence type="ECO:0000313" key="3">
    <source>
        <dbReference type="Proteomes" id="UP000442535"/>
    </source>
</evidence>
<dbReference type="AlphaFoldDB" id="A0A7K0K4V0"/>
<protein>
    <submittedName>
        <fullName evidence="2">DUF4194 domain-containing protein</fullName>
    </submittedName>
</protein>
<sequence length="207" mass="23726">MSETVDIGATIISLMRGVIYREDDEDIWLNLHEKRGAIMDHFATIGVEVVVDDAEGYAYLRAHEPAEGETVLPRLVRRRPLSRNLSLLLVLLRKRLMEFETTDEGRLVLSTEEIQQLYSVFFPNTSNEAKEADRVKRLIRDAAELRFLKQLSSNPNSWEVRRIIKAYVDAETMQDFAARLEEYAQTYQEASPASDSIESAGTEEENE</sequence>
<dbReference type="Proteomes" id="UP000442535">
    <property type="component" value="Unassembled WGS sequence"/>
</dbReference>
<accession>A0A7K0K4V0</accession>
<evidence type="ECO:0000256" key="1">
    <source>
        <dbReference type="SAM" id="MobiDB-lite"/>
    </source>
</evidence>
<feature type="compositionally biased region" description="Polar residues" evidence="1">
    <location>
        <begin position="187"/>
        <end position="199"/>
    </location>
</feature>
<keyword evidence="3" id="KW-1185">Reference proteome</keyword>
<name>A0A7K0K4V0_9ACTO</name>
<comment type="caution">
    <text evidence="2">The sequence shown here is derived from an EMBL/GenBank/DDBJ whole genome shotgun (WGS) entry which is preliminary data.</text>
</comment>
<dbReference type="RefSeq" id="WP_154546178.1">
    <property type="nucleotide sequence ID" value="NZ_VUMY01000020.1"/>
</dbReference>
<dbReference type="EMBL" id="VUMY01000020">
    <property type="protein sequence ID" value="MST50474.1"/>
    <property type="molecule type" value="Genomic_DNA"/>
</dbReference>
<gene>
    <name evidence="2" type="ORF">FYJ63_09615</name>
</gene>
<dbReference type="Pfam" id="PF13835">
    <property type="entry name" value="DUF4194"/>
    <property type="match status" value="1"/>
</dbReference>
<feature type="region of interest" description="Disordered" evidence="1">
    <location>
        <begin position="187"/>
        <end position="207"/>
    </location>
</feature>
<evidence type="ECO:0000313" key="2">
    <source>
        <dbReference type="EMBL" id="MST50474.1"/>
    </source>
</evidence>
<organism evidence="2 3">
    <name type="scientific">Mobiluncus porci</name>
    <dbReference type="NCBI Taxonomy" id="2652278"/>
    <lineage>
        <taxon>Bacteria</taxon>
        <taxon>Bacillati</taxon>
        <taxon>Actinomycetota</taxon>
        <taxon>Actinomycetes</taxon>
        <taxon>Actinomycetales</taxon>
        <taxon>Actinomycetaceae</taxon>
        <taxon>Mobiluncus</taxon>
    </lineage>
</organism>
<reference evidence="2 3" key="1">
    <citation type="submission" date="2019-08" db="EMBL/GenBank/DDBJ databases">
        <title>In-depth cultivation of the pig gut microbiome towards novel bacterial diversity and tailored functional studies.</title>
        <authorList>
            <person name="Wylensek D."/>
            <person name="Hitch T.C.A."/>
            <person name="Clavel T."/>
        </authorList>
    </citation>
    <scope>NUCLEOTIDE SEQUENCE [LARGE SCALE GENOMIC DNA]</scope>
    <source>
        <strain evidence="2 3">RF-GAM-744-WT-7</strain>
    </source>
</reference>
<proteinExistence type="predicted"/>
<dbReference type="InterPro" id="IPR025449">
    <property type="entry name" value="JetB"/>
</dbReference>